<evidence type="ECO:0000313" key="2">
    <source>
        <dbReference type="EMBL" id="GIH23930.1"/>
    </source>
</evidence>
<comment type="caution">
    <text evidence="2">The sequence shown here is derived from an EMBL/GenBank/DDBJ whole genome shotgun (WGS) entry which is preliminary data.</text>
</comment>
<keyword evidence="3" id="KW-1185">Reference proteome</keyword>
<organism evidence="2 3">
    <name type="scientific">Acrocarpospora phusangensis</name>
    <dbReference type="NCBI Taxonomy" id="1070424"/>
    <lineage>
        <taxon>Bacteria</taxon>
        <taxon>Bacillati</taxon>
        <taxon>Actinomycetota</taxon>
        <taxon>Actinomycetes</taxon>
        <taxon>Streptosporangiales</taxon>
        <taxon>Streptosporangiaceae</taxon>
        <taxon>Acrocarpospora</taxon>
    </lineage>
</organism>
<evidence type="ECO:0000313" key="3">
    <source>
        <dbReference type="Proteomes" id="UP000640052"/>
    </source>
</evidence>
<sequence length="59" mass="6167">MSGRSPKVLGPPDATRERTEPARVDSGPALCGARYGAETPSRMLTASVPGVTTSLRVRV</sequence>
<reference evidence="2" key="1">
    <citation type="submission" date="2021-01" db="EMBL/GenBank/DDBJ databases">
        <title>Whole genome shotgun sequence of Acrocarpospora phusangensis NBRC 108782.</title>
        <authorList>
            <person name="Komaki H."/>
            <person name="Tamura T."/>
        </authorList>
    </citation>
    <scope>NUCLEOTIDE SEQUENCE</scope>
    <source>
        <strain evidence="2">NBRC 108782</strain>
    </source>
</reference>
<dbReference type="Proteomes" id="UP000640052">
    <property type="component" value="Unassembled WGS sequence"/>
</dbReference>
<protein>
    <submittedName>
        <fullName evidence="2">Uncharacterized protein</fullName>
    </submittedName>
</protein>
<feature type="compositionally biased region" description="Basic and acidic residues" evidence="1">
    <location>
        <begin position="14"/>
        <end position="23"/>
    </location>
</feature>
<proteinExistence type="predicted"/>
<accession>A0A919UPT4</accession>
<dbReference type="AlphaFoldDB" id="A0A919UPT4"/>
<evidence type="ECO:0000256" key="1">
    <source>
        <dbReference type="SAM" id="MobiDB-lite"/>
    </source>
</evidence>
<name>A0A919UPT4_9ACTN</name>
<feature type="region of interest" description="Disordered" evidence="1">
    <location>
        <begin position="1"/>
        <end position="29"/>
    </location>
</feature>
<dbReference type="EMBL" id="BOOA01000014">
    <property type="protein sequence ID" value="GIH23930.1"/>
    <property type="molecule type" value="Genomic_DNA"/>
</dbReference>
<gene>
    <name evidence="2" type="ORF">Aph01nite_22400</name>
</gene>